<dbReference type="GO" id="GO:0061504">
    <property type="term" value="P:cyclic threonylcarbamoyladenosine biosynthetic process"/>
    <property type="evidence" value="ECO:0007669"/>
    <property type="project" value="TreeGrafter"/>
</dbReference>
<dbReference type="CDD" id="cd00755">
    <property type="entry name" value="YgdL_like"/>
    <property type="match status" value="1"/>
</dbReference>
<dbReference type="InterPro" id="IPR045886">
    <property type="entry name" value="ThiF/MoeB/HesA"/>
</dbReference>
<dbReference type="Pfam" id="PF00899">
    <property type="entry name" value="ThiF"/>
    <property type="match status" value="1"/>
</dbReference>
<proteinExistence type="predicted"/>
<dbReference type="PANTHER" id="PTHR43267">
    <property type="entry name" value="TRNA THREONYLCARBAMOYLADENOSINE DEHYDRATASE"/>
    <property type="match status" value="1"/>
</dbReference>
<protein>
    <submittedName>
        <fullName evidence="2">tRNA threonylcarbamoyladenosine dehydratase</fullName>
    </submittedName>
</protein>
<dbReference type="RefSeq" id="WP_269309491.1">
    <property type="nucleotide sequence ID" value="NZ_CP098242.1"/>
</dbReference>
<reference evidence="2" key="1">
    <citation type="journal article" date="2022" name="Front. Microbiol.">
        <title>New perspectives on an old grouping: The genomic and phenotypic variability of Oxalobacter formigenes and the implications for calcium oxalate stone prevention.</title>
        <authorList>
            <person name="Chmiel J.A."/>
            <person name="Carr C."/>
            <person name="Stuivenberg G.A."/>
            <person name="Venema R."/>
            <person name="Chanyi R.M."/>
            <person name="Al K.F."/>
            <person name="Giguere D."/>
            <person name="Say H."/>
            <person name="Akouris P.P."/>
            <person name="Dominguez Romero S.A."/>
            <person name="Kwong A."/>
            <person name="Tai V."/>
            <person name="Koval S.F."/>
            <person name="Razvi H."/>
            <person name="Bjazevic J."/>
            <person name="Burton J.P."/>
        </authorList>
    </citation>
    <scope>NUCLEOTIDE SEQUENCE</scope>
    <source>
        <strain evidence="2">WoOx3</strain>
    </source>
</reference>
<name>A0A9E9LVH0_9BURK</name>
<dbReference type="SUPFAM" id="SSF69572">
    <property type="entry name" value="Activating enzymes of the ubiquitin-like proteins"/>
    <property type="match status" value="1"/>
</dbReference>
<gene>
    <name evidence="2" type="ORF">NB640_02100</name>
</gene>
<dbReference type="Proteomes" id="UP001156215">
    <property type="component" value="Chromosome"/>
</dbReference>
<feature type="domain" description="THIF-type NAD/FAD binding fold" evidence="1">
    <location>
        <begin position="29"/>
        <end position="269"/>
    </location>
</feature>
<dbReference type="Gene3D" id="3.40.50.720">
    <property type="entry name" value="NAD(P)-binding Rossmann-like Domain"/>
    <property type="match status" value="1"/>
</dbReference>
<dbReference type="InterPro" id="IPR000594">
    <property type="entry name" value="ThiF_NAD_FAD-bd"/>
</dbReference>
<dbReference type="KEGG" id="ovb:NB640_02100"/>
<evidence type="ECO:0000259" key="1">
    <source>
        <dbReference type="Pfam" id="PF00899"/>
    </source>
</evidence>
<dbReference type="AlphaFoldDB" id="A0A9E9LVH0"/>
<dbReference type="PANTHER" id="PTHR43267:SF1">
    <property type="entry name" value="TRNA THREONYLCARBAMOYLADENOSINE DEHYDRATASE"/>
    <property type="match status" value="1"/>
</dbReference>
<sequence>MNKSAEKTAHDREEALEPRICFEGVRHLYGEAAFDCFQKAHVCIIGVGGVGSWAVEALARSGIGNLTLIDPDCVAPSNKNRQIQALQNTMGKSKISVLAERIRQINAACRVREVAEKVTLENPQTLLGNQAFDYVIDAIDDMFAKTALIAWCRENGIPLVTVGGAGGQTDPTQIAVCDLCRTEQEPLLARVRKRLRQKYGFPRGLRPFGIDAVYSTEPLRYPEGVSKALPDILEERALAETDSLRFGTSVTVTASFGMVAASVVLRRLAENANRKEENDGVG</sequence>
<accession>A0A9E9LVH0</accession>
<keyword evidence="3" id="KW-1185">Reference proteome</keyword>
<dbReference type="GO" id="GO:0008641">
    <property type="term" value="F:ubiquitin-like modifier activating enzyme activity"/>
    <property type="evidence" value="ECO:0007669"/>
    <property type="project" value="InterPro"/>
</dbReference>
<evidence type="ECO:0000313" key="2">
    <source>
        <dbReference type="EMBL" id="WAW10475.1"/>
    </source>
</evidence>
<organism evidence="2 3">
    <name type="scientific">Oxalobacter vibrioformis</name>
    <dbReference type="NCBI Taxonomy" id="933080"/>
    <lineage>
        <taxon>Bacteria</taxon>
        <taxon>Pseudomonadati</taxon>
        <taxon>Pseudomonadota</taxon>
        <taxon>Betaproteobacteria</taxon>
        <taxon>Burkholderiales</taxon>
        <taxon>Oxalobacteraceae</taxon>
        <taxon>Oxalobacter</taxon>
    </lineage>
</organism>
<evidence type="ECO:0000313" key="3">
    <source>
        <dbReference type="Proteomes" id="UP001156215"/>
    </source>
</evidence>
<dbReference type="InterPro" id="IPR035985">
    <property type="entry name" value="Ubiquitin-activating_enz"/>
</dbReference>
<dbReference type="EMBL" id="CP098242">
    <property type="protein sequence ID" value="WAW10475.1"/>
    <property type="molecule type" value="Genomic_DNA"/>
</dbReference>
<dbReference type="GO" id="GO:0061503">
    <property type="term" value="F:tRNA threonylcarbamoyladenosine dehydratase"/>
    <property type="evidence" value="ECO:0007669"/>
    <property type="project" value="TreeGrafter"/>
</dbReference>